<evidence type="ECO:0000256" key="3">
    <source>
        <dbReference type="ARBA" id="ARBA00023004"/>
    </source>
</evidence>
<dbReference type="GO" id="GO:0016226">
    <property type="term" value="P:iron-sulfur cluster assembly"/>
    <property type="evidence" value="ECO:0007669"/>
    <property type="project" value="InterPro"/>
</dbReference>
<sequence>MTESEFNDQVDNTLIQIEDSLDNCDADLDYETAAGILTITIESNDSKIIINRQLPLSQLWVAAKSGGYHFEFDEPSQTWLNDNDKQELFVALSKYCTEQSDENITLTNE</sequence>
<dbReference type="NCBIfam" id="TIGR03421">
    <property type="entry name" value="FeS_CyaY"/>
    <property type="match status" value="1"/>
</dbReference>
<evidence type="ECO:0000313" key="4">
    <source>
        <dbReference type="EMBL" id="VAW94767.1"/>
    </source>
</evidence>
<dbReference type="Gene3D" id="3.30.920.10">
    <property type="entry name" value="Frataxin/CyaY"/>
    <property type="match status" value="1"/>
</dbReference>
<dbReference type="PROSITE" id="PS01344">
    <property type="entry name" value="FRATAXIN_1"/>
    <property type="match status" value="1"/>
</dbReference>
<dbReference type="HAMAP" id="MF_00142">
    <property type="entry name" value="CyaY"/>
    <property type="match status" value="1"/>
</dbReference>
<gene>
    <name evidence="4" type="ORF">MNBD_GAMMA22-1635</name>
</gene>
<protein>
    <submittedName>
        <fullName evidence="4">Frataxin homolog CyaY, facilitates Fe-S cluster assembly, interacts with IscS</fullName>
    </submittedName>
</protein>
<dbReference type="InterPro" id="IPR020895">
    <property type="entry name" value="Frataxin_CS"/>
</dbReference>
<dbReference type="AlphaFoldDB" id="A0A3B1A5A7"/>
<proteinExistence type="inferred from homology"/>
<dbReference type="InterPro" id="IPR036524">
    <property type="entry name" value="Frataxin/CyaY_sf"/>
</dbReference>
<dbReference type="InterPro" id="IPR002908">
    <property type="entry name" value="Frataxin/CyaY"/>
</dbReference>
<dbReference type="GO" id="GO:0008198">
    <property type="term" value="F:ferrous iron binding"/>
    <property type="evidence" value="ECO:0007669"/>
    <property type="project" value="TreeGrafter"/>
</dbReference>
<dbReference type="GO" id="GO:0008199">
    <property type="term" value="F:ferric iron binding"/>
    <property type="evidence" value="ECO:0007669"/>
    <property type="project" value="InterPro"/>
</dbReference>
<dbReference type="SUPFAM" id="SSF55387">
    <property type="entry name" value="Frataxin/Nqo15-like"/>
    <property type="match status" value="1"/>
</dbReference>
<dbReference type="SMART" id="SM01219">
    <property type="entry name" value="Frataxin_Cyay"/>
    <property type="match status" value="1"/>
</dbReference>
<dbReference type="PANTHER" id="PTHR16821">
    <property type="entry name" value="FRATAXIN"/>
    <property type="match status" value="1"/>
</dbReference>
<organism evidence="4">
    <name type="scientific">hydrothermal vent metagenome</name>
    <dbReference type="NCBI Taxonomy" id="652676"/>
    <lineage>
        <taxon>unclassified sequences</taxon>
        <taxon>metagenomes</taxon>
        <taxon>ecological metagenomes</taxon>
    </lineage>
</organism>
<keyword evidence="2" id="KW-0479">Metal-binding</keyword>
<comment type="similarity">
    <text evidence="1">Belongs to the frataxin family.</text>
</comment>
<dbReference type="PROSITE" id="PS50810">
    <property type="entry name" value="FRATAXIN_2"/>
    <property type="match status" value="1"/>
</dbReference>
<dbReference type="Pfam" id="PF01491">
    <property type="entry name" value="Frataxin_Cyay"/>
    <property type="match status" value="1"/>
</dbReference>
<accession>A0A3B1A5A7</accession>
<dbReference type="EMBL" id="UOFS01000019">
    <property type="protein sequence ID" value="VAW94767.1"/>
    <property type="molecule type" value="Genomic_DNA"/>
</dbReference>
<dbReference type="GO" id="GO:0005829">
    <property type="term" value="C:cytosol"/>
    <property type="evidence" value="ECO:0007669"/>
    <property type="project" value="TreeGrafter"/>
</dbReference>
<evidence type="ECO:0000256" key="1">
    <source>
        <dbReference type="ARBA" id="ARBA00008183"/>
    </source>
</evidence>
<reference evidence="4" key="1">
    <citation type="submission" date="2018-06" db="EMBL/GenBank/DDBJ databases">
        <authorList>
            <person name="Zhirakovskaya E."/>
        </authorList>
    </citation>
    <scope>NUCLEOTIDE SEQUENCE</scope>
</reference>
<evidence type="ECO:0000256" key="2">
    <source>
        <dbReference type="ARBA" id="ARBA00022723"/>
    </source>
</evidence>
<name>A0A3B1A5A7_9ZZZZ</name>
<dbReference type="InterPro" id="IPR047584">
    <property type="entry name" value="CyaY"/>
</dbReference>
<dbReference type="PANTHER" id="PTHR16821:SF2">
    <property type="entry name" value="FRATAXIN, MITOCHONDRIAL"/>
    <property type="match status" value="1"/>
</dbReference>
<keyword evidence="3" id="KW-0408">Iron</keyword>